<sequence length="126" mass="14573">MGYKKEGISQIEYDELVRIVQQGENSPILLDVREVEEYTDGHIPGIPLLPMGEIVDVIDQFERDEEYIFVCRSGRRSHEVAKFFKSNGFDKVRNYAGGMLEWKSEIKTGEENIVKDLRELYKKGAD</sequence>
<evidence type="ECO:0000313" key="3">
    <source>
        <dbReference type="Proteomes" id="UP001145050"/>
    </source>
</evidence>
<dbReference type="SUPFAM" id="SSF52821">
    <property type="entry name" value="Rhodanese/Cell cycle control phosphatase"/>
    <property type="match status" value="1"/>
</dbReference>
<gene>
    <name evidence="2" type="ORF">NC797_06565</name>
</gene>
<comment type="caution">
    <text evidence="2">The sequence shown here is derived from an EMBL/GenBank/DDBJ whole genome shotgun (WGS) entry which is preliminary data.</text>
</comment>
<protein>
    <submittedName>
        <fullName evidence="2">Rhodanese-like domain-containing protein</fullName>
    </submittedName>
</protein>
<reference evidence="2" key="1">
    <citation type="submission" date="2022-06" db="EMBL/GenBank/DDBJ databases">
        <title>Aquibacillus sp. a new bacterium isolated from soil saline samples.</title>
        <authorList>
            <person name="Galisteo C."/>
            <person name="De La Haba R."/>
            <person name="Sanchez-Porro C."/>
            <person name="Ventosa A."/>
        </authorList>
    </citation>
    <scope>NUCLEOTIDE SEQUENCE</scope>
    <source>
        <strain evidence="2">3ASR75-11</strain>
    </source>
</reference>
<dbReference type="Proteomes" id="UP001145050">
    <property type="component" value="Unassembled WGS sequence"/>
</dbReference>
<dbReference type="PANTHER" id="PTHR43031:SF17">
    <property type="entry name" value="SULFURTRANSFERASE YTWF-RELATED"/>
    <property type="match status" value="1"/>
</dbReference>
<name>A0A9X3WUF0_9BACI</name>
<proteinExistence type="predicted"/>
<evidence type="ECO:0000259" key="1">
    <source>
        <dbReference type="PROSITE" id="PS50206"/>
    </source>
</evidence>
<accession>A0A9X3WUF0</accession>
<dbReference type="RefSeq" id="WP_272435971.1">
    <property type="nucleotide sequence ID" value="NZ_JAMQKB010000004.1"/>
</dbReference>
<dbReference type="Gene3D" id="3.40.250.10">
    <property type="entry name" value="Rhodanese-like domain"/>
    <property type="match status" value="1"/>
</dbReference>
<dbReference type="InterPro" id="IPR001763">
    <property type="entry name" value="Rhodanese-like_dom"/>
</dbReference>
<keyword evidence="3" id="KW-1185">Reference proteome</keyword>
<dbReference type="SMART" id="SM00450">
    <property type="entry name" value="RHOD"/>
    <property type="match status" value="1"/>
</dbReference>
<dbReference type="InterPro" id="IPR036873">
    <property type="entry name" value="Rhodanese-like_dom_sf"/>
</dbReference>
<dbReference type="EMBL" id="JAMQKB010000004">
    <property type="protein sequence ID" value="MDC3424171.1"/>
    <property type="molecule type" value="Genomic_DNA"/>
</dbReference>
<feature type="domain" description="Rhodanese" evidence="1">
    <location>
        <begin position="23"/>
        <end position="111"/>
    </location>
</feature>
<dbReference type="Pfam" id="PF00581">
    <property type="entry name" value="Rhodanese"/>
    <property type="match status" value="1"/>
</dbReference>
<dbReference type="CDD" id="cd00158">
    <property type="entry name" value="RHOD"/>
    <property type="match status" value="1"/>
</dbReference>
<dbReference type="PROSITE" id="PS50206">
    <property type="entry name" value="RHODANESE_3"/>
    <property type="match status" value="1"/>
</dbReference>
<organism evidence="2 3">
    <name type="scientific">Terrihalobacillus insolitus</name>
    <dbReference type="NCBI Taxonomy" id="2950438"/>
    <lineage>
        <taxon>Bacteria</taxon>
        <taxon>Bacillati</taxon>
        <taxon>Bacillota</taxon>
        <taxon>Bacilli</taxon>
        <taxon>Bacillales</taxon>
        <taxon>Bacillaceae</taxon>
        <taxon>Terrihalobacillus</taxon>
    </lineage>
</organism>
<dbReference type="PANTHER" id="PTHR43031">
    <property type="entry name" value="FAD-DEPENDENT OXIDOREDUCTASE"/>
    <property type="match status" value="1"/>
</dbReference>
<dbReference type="InterPro" id="IPR050229">
    <property type="entry name" value="GlpE_sulfurtransferase"/>
</dbReference>
<evidence type="ECO:0000313" key="2">
    <source>
        <dbReference type="EMBL" id="MDC3424171.1"/>
    </source>
</evidence>
<dbReference type="AlphaFoldDB" id="A0A9X3WUF0"/>